<dbReference type="SUPFAM" id="SSF51735">
    <property type="entry name" value="NAD(P)-binding Rossmann-fold domains"/>
    <property type="match status" value="1"/>
</dbReference>
<comment type="caution">
    <text evidence="2">The sequence shown here is derived from an EMBL/GenBank/DDBJ whole genome shotgun (WGS) entry which is preliminary data.</text>
</comment>
<dbReference type="PANTHER" id="PTHR43677">
    <property type="entry name" value="SHORT-CHAIN DEHYDROGENASE/REDUCTASE"/>
    <property type="match status" value="1"/>
</dbReference>
<evidence type="ECO:0000313" key="3">
    <source>
        <dbReference type="Proteomes" id="UP000316199"/>
    </source>
</evidence>
<reference evidence="2 3" key="1">
    <citation type="submission" date="2019-02" db="EMBL/GenBank/DDBJ databases">
        <title>Prokaryotic population dynamics and viral predation in marine succession experiment using metagenomics: the confinement effect.</title>
        <authorList>
            <person name="Haro-Moreno J.M."/>
            <person name="Rodriguez-Valera F."/>
            <person name="Lopez-Perez M."/>
        </authorList>
    </citation>
    <scope>NUCLEOTIDE SEQUENCE [LARGE SCALE GENOMIC DNA]</scope>
    <source>
        <strain evidence="2">MED-G157</strain>
    </source>
</reference>
<dbReference type="InterPro" id="IPR020843">
    <property type="entry name" value="ER"/>
</dbReference>
<dbReference type="Gene3D" id="3.90.180.10">
    <property type="entry name" value="Medium-chain alcohol dehydrogenases, catalytic domain"/>
    <property type="match status" value="1"/>
</dbReference>
<dbReference type="AlphaFoldDB" id="A0A520S433"/>
<sequence>MKAVFCEKFGGPKDLVVKEIEPPDTPKPDEVQINLKYRGIAFADLVRMAGNYQDNRTPPYIVGGDGSGIITCVGKNVTSIKPGDKVTSAGGCVELINVSESKVRKLPDDIDLELAAAFGNTYMTAFYGLHIAQLQPNETLLVHGAAGGVGLAAVDLGKLMGARVIATASSDEKLAIVKQLGADEIINYSNGFREKVKDLTQDLGADVIYDPVGGDIFDESMRCIAPYGRILIVGFTSGRPALAKTNHLLVKDASVIGYTVNSLQQKRPALFDEYAETLVDYLVKGLIKPHISHRYKMDEIVQAFQVIIDRRVIGKVLVT</sequence>
<feature type="domain" description="Enoyl reductase (ER)" evidence="1">
    <location>
        <begin position="10"/>
        <end position="318"/>
    </location>
</feature>
<dbReference type="EMBL" id="SHAG01000004">
    <property type="protein sequence ID" value="RZO77240.1"/>
    <property type="molecule type" value="Genomic_DNA"/>
</dbReference>
<evidence type="ECO:0000313" key="2">
    <source>
        <dbReference type="EMBL" id="RZO77240.1"/>
    </source>
</evidence>
<dbReference type="SMART" id="SM00829">
    <property type="entry name" value="PKS_ER"/>
    <property type="match status" value="1"/>
</dbReference>
<dbReference type="Pfam" id="PF00107">
    <property type="entry name" value="ADH_zinc_N"/>
    <property type="match status" value="1"/>
</dbReference>
<evidence type="ECO:0000259" key="1">
    <source>
        <dbReference type="SMART" id="SM00829"/>
    </source>
</evidence>
<dbReference type="InterPro" id="IPR011032">
    <property type="entry name" value="GroES-like_sf"/>
</dbReference>
<gene>
    <name evidence="2" type="ORF">EVA68_02195</name>
</gene>
<dbReference type="InterPro" id="IPR013154">
    <property type="entry name" value="ADH-like_N"/>
</dbReference>
<proteinExistence type="predicted"/>
<dbReference type="CDD" id="cd08241">
    <property type="entry name" value="QOR1"/>
    <property type="match status" value="1"/>
</dbReference>
<dbReference type="Pfam" id="PF08240">
    <property type="entry name" value="ADH_N"/>
    <property type="match status" value="1"/>
</dbReference>
<dbReference type="InterPro" id="IPR013149">
    <property type="entry name" value="ADH-like_C"/>
</dbReference>
<protein>
    <submittedName>
        <fullName evidence="2">NADPH:quinone oxidoreductase family protein</fullName>
    </submittedName>
</protein>
<accession>A0A520S433</accession>
<dbReference type="PANTHER" id="PTHR43677:SF4">
    <property type="entry name" value="QUINONE OXIDOREDUCTASE-LIKE PROTEIN 2"/>
    <property type="match status" value="1"/>
</dbReference>
<dbReference type="SUPFAM" id="SSF50129">
    <property type="entry name" value="GroES-like"/>
    <property type="match status" value="1"/>
</dbReference>
<name>A0A520S433_9GAMM</name>
<dbReference type="InterPro" id="IPR051397">
    <property type="entry name" value="Zn-ADH-like_protein"/>
</dbReference>
<dbReference type="Proteomes" id="UP000316199">
    <property type="component" value="Unassembled WGS sequence"/>
</dbReference>
<dbReference type="InterPro" id="IPR036291">
    <property type="entry name" value="NAD(P)-bd_dom_sf"/>
</dbReference>
<dbReference type="Gene3D" id="3.40.50.720">
    <property type="entry name" value="NAD(P)-binding Rossmann-like Domain"/>
    <property type="match status" value="1"/>
</dbReference>
<organism evidence="2 3">
    <name type="scientific">OM182 bacterium</name>
    <dbReference type="NCBI Taxonomy" id="2510334"/>
    <lineage>
        <taxon>Bacteria</taxon>
        <taxon>Pseudomonadati</taxon>
        <taxon>Pseudomonadota</taxon>
        <taxon>Gammaproteobacteria</taxon>
        <taxon>OMG group</taxon>
        <taxon>OM182 clade</taxon>
    </lineage>
</organism>
<dbReference type="GO" id="GO:0016491">
    <property type="term" value="F:oxidoreductase activity"/>
    <property type="evidence" value="ECO:0007669"/>
    <property type="project" value="InterPro"/>
</dbReference>